<dbReference type="OrthoDB" id="464048at2"/>
<protein>
    <recommendedName>
        <fullName evidence="6">Probable membrane transporter protein</fullName>
    </recommendedName>
</protein>
<dbReference type="Proteomes" id="UP000269154">
    <property type="component" value="Unassembled WGS sequence"/>
</dbReference>
<dbReference type="GO" id="GO:0005886">
    <property type="term" value="C:plasma membrane"/>
    <property type="evidence" value="ECO:0007669"/>
    <property type="project" value="UniProtKB-SubCell"/>
</dbReference>
<feature type="transmembrane region" description="Helical" evidence="6">
    <location>
        <begin position="252"/>
        <end position="270"/>
    </location>
</feature>
<feature type="transmembrane region" description="Helical" evidence="6">
    <location>
        <begin position="42"/>
        <end position="62"/>
    </location>
</feature>
<feature type="transmembrane region" description="Helical" evidence="6">
    <location>
        <begin position="196"/>
        <end position="220"/>
    </location>
</feature>
<evidence type="ECO:0000256" key="1">
    <source>
        <dbReference type="ARBA" id="ARBA00004141"/>
    </source>
</evidence>
<dbReference type="AlphaFoldDB" id="A0A3N6PRL5"/>
<gene>
    <name evidence="7" type="ORF">D5R40_06485</name>
</gene>
<evidence type="ECO:0000256" key="4">
    <source>
        <dbReference type="ARBA" id="ARBA00022989"/>
    </source>
</evidence>
<dbReference type="Pfam" id="PF01925">
    <property type="entry name" value="TauE"/>
    <property type="match status" value="1"/>
</dbReference>
<feature type="transmembrane region" description="Helical" evidence="6">
    <location>
        <begin position="226"/>
        <end position="245"/>
    </location>
</feature>
<dbReference type="InterPro" id="IPR051598">
    <property type="entry name" value="TSUP/Inactive_protease-like"/>
</dbReference>
<evidence type="ECO:0000256" key="2">
    <source>
        <dbReference type="ARBA" id="ARBA00009142"/>
    </source>
</evidence>
<feature type="transmembrane region" description="Helical" evidence="6">
    <location>
        <begin position="7"/>
        <end position="36"/>
    </location>
</feature>
<evidence type="ECO:0000256" key="5">
    <source>
        <dbReference type="ARBA" id="ARBA00023136"/>
    </source>
</evidence>
<evidence type="ECO:0000256" key="6">
    <source>
        <dbReference type="RuleBase" id="RU363041"/>
    </source>
</evidence>
<dbReference type="InterPro" id="IPR002781">
    <property type="entry name" value="TM_pro_TauE-like"/>
</dbReference>
<evidence type="ECO:0000256" key="3">
    <source>
        <dbReference type="ARBA" id="ARBA00022692"/>
    </source>
</evidence>
<sequence length="306" mass="33152">MTFIELFILAVSGLFAGVLAGFLGIGGGTILVPLLVTLGYEPIQAVATSTLSIIITATSGSIQNWKMGYLSISRVLGIGFPALITAQLGVYFANLFASRWLLFAFGLFLALNIYLVEFRKQITMKKKQDEELQNNQQENLKVKAENTNNQDFVVEFILPFTPHPLPLMFEKIVKEINYQFPDKYIKVIARVITGSLAGLLAGVFGVGGGVIIVPLQILLLGESIKVAIQTSLGVIVITAFSACIGHGIRGNVLWEPGALLGFGGLLGVQFSTRFLPKLPDKVISLAFRGLLAILSIYIFGQAIMKD</sequence>
<feature type="transmembrane region" description="Helical" evidence="6">
    <location>
        <begin position="74"/>
        <end position="94"/>
    </location>
</feature>
<proteinExistence type="inferred from homology"/>
<keyword evidence="8" id="KW-1185">Reference proteome</keyword>
<reference evidence="7 8" key="1">
    <citation type="journal article" date="2018" name="ACS Chem. Biol.">
        <title>Ketoreductase domain dysfunction expands chemodiversity: malyngamide biosynthesis in the cyanobacterium Okeania hirsuta.</title>
        <authorList>
            <person name="Moss N.A."/>
            <person name="Leao T."/>
            <person name="Rankin M."/>
            <person name="McCullough T.M."/>
            <person name="Qu P."/>
            <person name="Korobeynikov A."/>
            <person name="Smith J.L."/>
            <person name="Gerwick L."/>
            <person name="Gerwick W.H."/>
        </authorList>
    </citation>
    <scope>NUCLEOTIDE SEQUENCE [LARGE SCALE GENOMIC DNA]</scope>
    <source>
        <strain evidence="7 8">PAB10Feb10-1</strain>
    </source>
</reference>
<keyword evidence="3 6" id="KW-0812">Transmembrane</keyword>
<comment type="similarity">
    <text evidence="2 6">Belongs to the 4-toluene sulfonate uptake permease (TSUP) (TC 2.A.102) family.</text>
</comment>
<evidence type="ECO:0000313" key="7">
    <source>
        <dbReference type="EMBL" id="RQH50271.1"/>
    </source>
</evidence>
<keyword evidence="5 6" id="KW-0472">Membrane</keyword>
<dbReference type="PANTHER" id="PTHR43701:SF2">
    <property type="entry name" value="MEMBRANE TRANSPORTER PROTEIN YJNA-RELATED"/>
    <property type="match status" value="1"/>
</dbReference>
<keyword evidence="6" id="KW-1003">Cell membrane</keyword>
<comment type="subcellular location">
    <subcellularLocation>
        <location evidence="6">Cell membrane</location>
        <topology evidence="6">Multi-pass membrane protein</topology>
    </subcellularLocation>
    <subcellularLocation>
        <location evidence="1">Membrane</location>
        <topology evidence="1">Multi-pass membrane protein</topology>
    </subcellularLocation>
</comment>
<keyword evidence="4 6" id="KW-1133">Transmembrane helix</keyword>
<comment type="caution">
    <text evidence="7">The sequence shown here is derived from an EMBL/GenBank/DDBJ whole genome shotgun (WGS) entry which is preliminary data.</text>
</comment>
<dbReference type="PANTHER" id="PTHR43701">
    <property type="entry name" value="MEMBRANE TRANSPORTER PROTEIN MJ0441-RELATED"/>
    <property type="match status" value="1"/>
</dbReference>
<dbReference type="RefSeq" id="WP_124154389.1">
    <property type="nucleotide sequence ID" value="NZ_CAWOLW010000146.1"/>
</dbReference>
<feature type="transmembrane region" description="Helical" evidence="6">
    <location>
        <begin position="282"/>
        <end position="300"/>
    </location>
</feature>
<name>A0A3N6PRL5_9CYAN</name>
<accession>A0A3N6PRL5</accession>
<feature type="transmembrane region" description="Helical" evidence="6">
    <location>
        <begin position="100"/>
        <end position="118"/>
    </location>
</feature>
<dbReference type="EMBL" id="RCBY01000023">
    <property type="protein sequence ID" value="RQH50271.1"/>
    <property type="molecule type" value="Genomic_DNA"/>
</dbReference>
<evidence type="ECO:0000313" key="8">
    <source>
        <dbReference type="Proteomes" id="UP000269154"/>
    </source>
</evidence>
<organism evidence="7 8">
    <name type="scientific">Okeania hirsuta</name>
    <dbReference type="NCBI Taxonomy" id="1458930"/>
    <lineage>
        <taxon>Bacteria</taxon>
        <taxon>Bacillati</taxon>
        <taxon>Cyanobacteriota</taxon>
        <taxon>Cyanophyceae</taxon>
        <taxon>Oscillatoriophycideae</taxon>
        <taxon>Oscillatoriales</taxon>
        <taxon>Microcoleaceae</taxon>
        <taxon>Okeania</taxon>
    </lineage>
</organism>